<reference evidence="2" key="1">
    <citation type="submission" date="2014-09" db="EMBL/GenBank/DDBJ databases">
        <title>Genome sequence of the luminous mushroom Mycena chlorophos for searching fungal bioluminescence genes.</title>
        <authorList>
            <person name="Tanaka Y."/>
            <person name="Kasuga D."/>
            <person name="Oba Y."/>
            <person name="Hase S."/>
            <person name="Sato K."/>
            <person name="Oba Y."/>
            <person name="Sakakibara Y."/>
        </authorList>
    </citation>
    <scope>NUCLEOTIDE SEQUENCE</scope>
</reference>
<dbReference type="EMBL" id="DF837909">
    <property type="protein sequence ID" value="GAT42418.1"/>
    <property type="molecule type" value="Genomic_DNA"/>
</dbReference>
<keyword evidence="3" id="KW-1185">Reference proteome</keyword>
<accession>A0ABQ0KU78</accession>
<evidence type="ECO:0000313" key="3">
    <source>
        <dbReference type="Proteomes" id="UP000815677"/>
    </source>
</evidence>
<feature type="region of interest" description="Disordered" evidence="1">
    <location>
        <begin position="271"/>
        <end position="320"/>
    </location>
</feature>
<organism evidence="2 3">
    <name type="scientific">Mycena chlorophos</name>
    <name type="common">Agaric fungus</name>
    <name type="synonym">Agaricus chlorophos</name>
    <dbReference type="NCBI Taxonomy" id="658473"/>
    <lineage>
        <taxon>Eukaryota</taxon>
        <taxon>Fungi</taxon>
        <taxon>Dikarya</taxon>
        <taxon>Basidiomycota</taxon>
        <taxon>Agaricomycotina</taxon>
        <taxon>Agaricomycetes</taxon>
        <taxon>Agaricomycetidae</taxon>
        <taxon>Agaricales</taxon>
        <taxon>Marasmiineae</taxon>
        <taxon>Mycenaceae</taxon>
        <taxon>Mycena</taxon>
    </lineage>
</organism>
<proteinExistence type="predicted"/>
<protein>
    <submittedName>
        <fullName evidence="2">Uncharacterized protein</fullName>
    </submittedName>
</protein>
<feature type="compositionally biased region" description="Basic and acidic residues" evidence="1">
    <location>
        <begin position="291"/>
        <end position="303"/>
    </location>
</feature>
<name>A0ABQ0KU78_MYCCL</name>
<sequence>MDYEWPNSLVAPPTRNNKPRALNETLEEAVAQRRRIRVPVFRGVGSPVEWCPGWDRFCLSRSSSIAASSVTSESLEAAATVTPPTPGYCPCLSPSAFEHDLRMKLEEDCIRKLELVQSRDKKAQIQQQAHNQTMEVANAFLHYIGSTSIPDSAGTNIELSQYCTMTSLDAIPHLEGLRRQLDELSKLQIAAQQAIYAAQDGEILGIESAIRLAEHEAERGMAAAASIEEPQASTSDEQRDWESAVWLEVVPPTTNNSVPDSDDHQSLIWTTRRTEASPPQEDGPEDDSELKDEREELEQDRPTLAEQVQNASSPGMRERRPRAPPILLAVAAPLRQSRFGRSTARQGAVGDVTIAVKAFKEGRWTRTRNICR</sequence>
<evidence type="ECO:0000256" key="1">
    <source>
        <dbReference type="SAM" id="MobiDB-lite"/>
    </source>
</evidence>
<dbReference type="Proteomes" id="UP000815677">
    <property type="component" value="Unassembled WGS sequence"/>
</dbReference>
<gene>
    <name evidence="2" type="ORF">MCHLO_00133</name>
</gene>
<evidence type="ECO:0000313" key="2">
    <source>
        <dbReference type="EMBL" id="GAT42418.1"/>
    </source>
</evidence>
<feature type="region of interest" description="Disordered" evidence="1">
    <location>
        <begin position="221"/>
        <end position="240"/>
    </location>
</feature>